<keyword evidence="2" id="KW-0805">Transcription regulation</keyword>
<dbReference type="EMBL" id="LK933282">
    <property type="protein sequence ID" value="CDT59597.1"/>
    <property type="molecule type" value="Genomic_DNA"/>
</dbReference>
<organism evidence="6">
    <name type="scientific">Clostridioides difficile</name>
    <name type="common">Peptoclostridium difficile</name>
    <dbReference type="NCBI Taxonomy" id="1496"/>
    <lineage>
        <taxon>Bacteria</taxon>
        <taxon>Bacillati</taxon>
        <taxon>Bacillota</taxon>
        <taxon>Clostridia</taxon>
        <taxon>Peptostreptococcales</taxon>
        <taxon>Peptostreptococcaceae</taxon>
        <taxon>Clostridioides</taxon>
    </lineage>
</organism>
<evidence type="ECO:0000313" key="5">
    <source>
        <dbReference type="EMBL" id="CDS85356.1"/>
    </source>
</evidence>
<dbReference type="PIRSF" id="PIRSF019455">
    <property type="entry name" value="CopR_AtkY"/>
    <property type="match status" value="1"/>
</dbReference>
<reference evidence="6" key="1">
    <citation type="submission" date="2014-07" db="EMBL/GenBank/DDBJ databases">
        <authorList>
            <person name="Monot Marc"/>
        </authorList>
    </citation>
    <scope>NUCLEOTIDE SEQUENCE</scope>
    <source>
        <strain evidence="6">7032989</strain>
        <strain evidence="5">7032994</strain>
    </source>
</reference>
<evidence type="ECO:0000313" key="6">
    <source>
        <dbReference type="EMBL" id="CDT59597.1"/>
    </source>
</evidence>
<dbReference type="Gene3D" id="1.10.10.10">
    <property type="entry name" value="Winged helix-like DNA-binding domain superfamily/Winged helix DNA-binding domain"/>
    <property type="match status" value="1"/>
</dbReference>
<accession>A0A031WA20</accession>
<comment type="similarity">
    <text evidence="1">Belongs to the BlaI transcriptional regulatory family.</text>
</comment>
<dbReference type="Pfam" id="PF03965">
    <property type="entry name" value="Penicillinase_R"/>
    <property type="match status" value="1"/>
</dbReference>
<dbReference type="InterPro" id="IPR036390">
    <property type="entry name" value="WH_DNA-bd_sf"/>
</dbReference>
<dbReference type="GO" id="GO:0045892">
    <property type="term" value="P:negative regulation of DNA-templated transcription"/>
    <property type="evidence" value="ECO:0007669"/>
    <property type="project" value="InterPro"/>
</dbReference>
<proteinExistence type="inferred from homology"/>
<dbReference type="InterPro" id="IPR036388">
    <property type="entry name" value="WH-like_DNA-bd_sf"/>
</dbReference>
<dbReference type="SUPFAM" id="SSF46785">
    <property type="entry name" value="Winged helix' DNA-binding domain"/>
    <property type="match status" value="1"/>
</dbReference>
<gene>
    <name evidence="6" type="ORF">BN1095_590023</name>
    <name evidence="5" type="ORF">BN1097_500002</name>
</gene>
<dbReference type="GO" id="GO:0003677">
    <property type="term" value="F:DNA binding"/>
    <property type="evidence" value="ECO:0007669"/>
    <property type="project" value="UniProtKB-KW"/>
</dbReference>
<dbReference type="AlphaFoldDB" id="A0A031WA20"/>
<dbReference type="InterPro" id="IPR005650">
    <property type="entry name" value="BlaI_family"/>
</dbReference>
<dbReference type="Gene3D" id="1.10.4040.10">
    <property type="entry name" value="Penicillinase repressor domain"/>
    <property type="match status" value="1"/>
</dbReference>
<sequence>MLNKKLPDSEFKIMKYIWNTGYKTVISKDVADEMEKIYKWKQTTTLTLLLRLTKRGFLASQKIGKHTHYTILIKEKEYLKSETKKLFGGLHNNPLSQLISKLHDKEEVSIDKIDALEEWLRSLQEDEE</sequence>
<evidence type="ECO:0000256" key="1">
    <source>
        <dbReference type="ARBA" id="ARBA00011046"/>
    </source>
</evidence>
<dbReference type="RefSeq" id="WP_021366416.1">
    <property type="nucleotide sequence ID" value="NZ_AP025558.1"/>
</dbReference>
<name>A0A031WA20_CLODI</name>
<protein>
    <submittedName>
        <fullName evidence="6">Transcriptional regulator, beta-lactams repressor Phage-type</fullName>
    </submittedName>
</protein>
<evidence type="ECO:0000256" key="3">
    <source>
        <dbReference type="ARBA" id="ARBA00023125"/>
    </source>
</evidence>
<keyword evidence="4" id="KW-0804">Transcription</keyword>
<evidence type="ECO:0000256" key="4">
    <source>
        <dbReference type="ARBA" id="ARBA00023163"/>
    </source>
</evidence>
<evidence type="ECO:0000256" key="2">
    <source>
        <dbReference type="ARBA" id="ARBA00023015"/>
    </source>
</evidence>
<keyword evidence="3" id="KW-0238">DNA-binding</keyword>
<dbReference type="EMBL" id="LK932388">
    <property type="protein sequence ID" value="CDS85356.1"/>
    <property type="molecule type" value="Genomic_DNA"/>
</dbReference>